<dbReference type="EMBL" id="GEVM01017334">
    <property type="protein sequence ID" value="JAU88604.1"/>
    <property type="molecule type" value="Transcribed_RNA"/>
</dbReference>
<accession>A0A1J3J9K0</accession>
<name>A0A1J3J9K0_NOCCA</name>
<feature type="region of interest" description="Disordered" evidence="1">
    <location>
        <begin position="165"/>
        <end position="187"/>
    </location>
</feature>
<dbReference type="AlphaFoldDB" id="A0A1J3J9K0"/>
<reference evidence="2" key="1">
    <citation type="submission" date="2016-07" db="EMBL/GenBank/DDBJ databases">
        <title>De novo transcriptome assembly of four accessions of the metal hyperaccumulator plant Noccaea caerulescens.</title>
        <authorList>
            <person name="Blande D."/>
            <person name="Halimaa P."/>
            <person name="Tervahauta A.I."/>
            <person name="Aarts M.G."/>
            <person name="Karenlampi S.O."/>
        </authorList>
    </citation>
    <scope>NUCLEOTIDE SEQUENCE</scope>
</reference>
<proteinExistence type="predicted"/>
<evidence type="ECO:0000313" key="2">
    <source>
        <dbReference type="EMBL" id="JAU88604.1"/>
    </source>
</evidence>
<protein>
    <submittedName>
        <fullName evidence="2">Uncharacterized protein</fullName>
    </submittedName>
</protein>
<organism evidence="2">
    <name type="scientific">Noccaea caerulescens</name>
    <name type="common">Alpine penny-cress</name>
    <name type="synonym">Thlaspi caerulescens</name>
    <dbReference type="NCBI Taxonomy" id="107243"/>
    <lineage>
        <taxon>Eukaryota</taxon>
        <taxon>Viridiplantae</taxon>
        <taxon>Streptophyta</taxon>
        <taxon>Embryophyta</taxon>
        <taxon>Tracheophyta</taxon>
        <taxon>Spermatophyta</taxon>
        <taxon>Magnoliopsida</taxon>
        <taxon>eudicotyledons</taxon>
        <taxon>Gunneridae</taxon>
        <taxon>Pentapetalae</taxon>
        <taxon>rosids</taxon>
        <taxon>malvids</taxon>
        <taxon>Brassicales</taxon>
        <taxon>Brassicaceae</taxon>
        <taxon>Coluteocarpeae</taxon>
        <taxon>Noccaea</taxon>
    </lineage>
</organism>
<evidence type="ECO:0000256" key="1">
    <source>
        <dbReference type="SAM" id="MobiDB-lite"/>
    </source>
</evidence>
<gene>
    <name evidence="2" type="ORF">MP_TR18841_c0_g1_i1_g.53761</name>
</gene>
<sequence length="187" mass="21139">MQLNGKSIYEEREGRIRDKSRAYINIVGEGEGEVEKALKLSGSEMDGHKLVVTALWLSLGTRRIRRNQAVAVTGYDTSLPSKLIKSALRKHFSSCVEVTNVFFVPKKRRINTTKGPKRVRDMGGWPLQNGRLAFFGYIPPSERLANPNWREQMIESCREKLMIQKKMAQAAEDNDAKEDGPSSSSRL</sequence>